<dbReference type="EMBL" id="CM042889">
    <property type="protein sequence ID" value="KAI4320899.1"/>
    <property type="molecule type" value="Genomic_DNA"/>
</dbReference>
<name>A0ACB9MBY0_9MYRT</name>
<gene>
    <name evidence="1" type="ORF">MLD38_034332</name>
</gene>
<keyword evidence="2" id="KW-1185">Reference proteome</keyword>
<organism evidence="1 2">
    <name type="scientific">Melastoma candidum</name>
    <dbReference type="NCBI Taxonomy" id="119954"/>
    <lineage>
        <taxon>Eukaryota</taxon>
        <taxon>Viridiplantae</taxon>
        <taxon>Streptophyta</taxon>
        <taxon>Embryophyta</taxon>
        <taxon>Tracheophyta</taxon>
        <taxon>Spermatophyta</taxon>
        <taxon>Magnoliopsida</taxon>
        <taxon>eudicotyledons</taxon>
        <taxon>Gunneridae</taxon>
        <taxon>Pentapetalae</taxon>
        <taxon>rosids</taxon>
        <taxon>malvids</taxon>
        <taxon>Myrtales</taxon>
        <taxon>Melastomataceae</taxon>
        <taxon>Melastomatoideae</taxon>
        <taxon>Melastomateae</taxon>
        <taxon>Melastoma</taxon>
    </lineage>
</organism>
<proteinExistence type="predicted"/>
<protein>
    <submittedName>
        <fullName evidence="1">Uncharacterized protein</fullName>
    </submittedName>
</protein>
<comment type="caution">
    <text evidence="1">The sequence shown here is derived from an EMBL/GenBank/DDBJ whole genome shotgun (WGS) entry which is preliminary data.</text>
</comment>
<evidence type="ECO:0000313" key="1">
    <source>
        <dbReference type="EMBL" id="KAI4320899.1"/>
    </source>
</evidence>
<sequence>MNADEKPVPQGLLGEDAANDAGTGKERELTEKEGKDVGLEKGEMGERDKEEVVVEDEFLDGRAGSLNPVSDGSDTLPSDVIMGESGDIPREVNDDVVPRTNANVDSMAGVVHGKPEGLSAEAMDDGVKAEEEVPKQVSTEEITTPKADARNSAYSNKWLIDAQMGAADVSGTAEEQATFMKELERFHKEKALDFKPPKFYGEPLNCLKLWRSVIMLGGYNHVTTNKFWRQIGESFHPPKTCTTISWTFRIFYEKALLEYERHEVQVGLLLPVDATPMQTNAHKETGQAGGSHKGRCDSSSRTVKGLRNAEFGEDLSSTSKREKNLRGIGLVKQKNSANHGHMDKDVHSESDKRMVTTVVDVGPLADWVKVTVRENQDCFEIYALVPGLLREEVRVQSDPAGRLVITGQPEQLENPWGITPFKKVINLPARIDPRQTSAVVSLHGRLYVRVPIEQGLLTDL</sequence>
<evidence type="ECO:0000313" key="2">
    <source>
        <dbReference type="Proteomes" id="UP001057402"/>
    </source>
</evidence>
<dbReference type="Proteomes" id="UP001057402">
    <property type="component" value="Chromosome 10"/>
</dbReference>
<accession>A0ACB9MBY0</accession>
<reference evidence="2" key="1">
    <citation type="journal article" date="2023" name="Front. Plant Sci.">
        <title>Chromosomal-level genome assembly of Melastoma candidum provides insights into trichome evolution.</title>
        <authorList>
            <person name="Zhong Y."/>
            <person name="Wu W."/>
            <person name="Sun C."/>
            <person name="Zou P."/>
            <person name="Liu Y."/>
            <person name="Dai S."/>
            <person name="Zhou R."/>
        </authorList>
    </citation>
    <scope>NUCLEOTIDE SEQUENCE [LARGE SCALE GENOMIC DNA]</scope>
</reference>